<dbReference type="GO" id="GO:0005576">
    <property type="term" value="C:extracellular region"/>
    <property type="evidence" value="ECO:0007669"/>
    <property type="project" value="TreeGrafter"/>
</dbReference>
<keyword evidence="5 7" id="KW-0573">Peptidoglycan synthesis</keyword>
<evidence type="ECO:0000256" key="3">
    <source>
        <dbReference type="ARBA" id="ARBA00022679"/>
    </source>
</evidence>
<evidence type="ECO:0000256" key="2">
    <source>
        <dbReference type="ARBA" id="ARBA00005992"/>
    </source>
</evidence>
<evidence type="ECO:0000256" key="7">
    <source>
        <dbReference type="PROSITE-ProRule" id="PRU01373"/>
    </source>
</evidence>
<dbReference type="GO" id="GO:0016740">
    <property type="term" value="F:transferase activity"/>
    <property type="evidence" value="ECO:0007669"/>
    <property type="project" value="UniProtKB-KW"/>
</dbReference>
<keyword evidence="10" id="KW-1185">Reference proteome</keyword>
<dbReference type="UniPathway" id="UPA00219"/>
<dbReference type="PROSITE" id="PS52029">
    <property type="entry name" value="LD_TPASE"/>
    <property type="match status" value="1"/>
</dbReference>
<feature type="domain" description="L,D-TPase catalytic" evidence="8">
    <location>
        <begin position="68"/>
        <end position="199"/>
    </location>
</feature>
<dbReference type="AlphaFoldDB" id="A0A1M6MG52"/>
<evidence type="ECO:0000256" key="4">
    <source>
        <dbReference type="ARBA" id="ARBA00022960"/>
    </source>
</evidence>
<evidence type="ECO:0000259" key="8">
    <source>
        <dbReference type="PROSITE" id="PS52029"/>
    </source>
</evidence>
<comment type="pathway">
    <text evidence="1 7">Cell wall biogenesis; peptidoglycan biosynthesis.</text>
</comment>
<dbReference type="SUPFAM" id="SSF141523">
    <property type="entry name" value="L,D-transpeptidase catalytic domain-like"/>
    <property type="match status" value="1"/>
</dbReference>
<dbReference type="GO" id="GO:0071972">
    <property type="term" value="F:peptidoglycan L,D-transpeptidase activity"/>
    <property type="evidence" value="ECO:0007669"/>
    <property type="project" value="TreeGrafter"/>
</dbReference>
<reference evidence="9 10" key="1">
    <citation type="submission" date="2016-11" db="EMBL/GenBank/DDBJ databases">
        <authorList>
            <person name="Jaros S."/>
            <person name="Januszkiewicz K."/>
            <person name="Wedrychowicz H."/>
        </authorList>
    </citation>
    <scope>NUCLEOTIDE SEQUENCE [LARGE SCALE GENOMIC DNA]</scope>
    <source>
        <strain evidence="9 10">DSM 18772</strain>
    </source>
</reference>
<dbReference type="GO" id="GO:0071555">
    <property type="term" value="P:cell wall organization"/>
    <property type="evidence" value="ECO:0007669"/>
    <property type="project" value="UniProtKB-UniRule"/>
</dbReference>
<dbReference type="Gene3D" id="2.40.440.10">
    <property type="entry name" value="L,D-transpeptidase catalytic domain-like"/>
    <property type="match status" value="1"/>
</dbReference>
<dbReference type="STRING" id="1123071.SAMN02745181_2721"/>
<dbReference type="PANTHER" id="PTHR30582">
    <property type="entry name" value="L,D-TRANSPEPTIDASE"/>
    <property type="match status" value="1"/>
</dbReference>
<dbReference type="PANTHER" id="PTHR30582:SF2">
    <property type="entry name" value="L,D-TRANSPEPTIDASE YCIB-RELATED"/>
    <property type="match status" value="1"/>
</dbReference>
<evidence type="ECO:0000256" key="5">
    <source>
        <dbReference type="ARBA" id="ARBA00022984"/>
    </source>
</evidence>
<name>A0A1M6MG52_9BACT</name>
<comment type="similarity">
    <text evidence="2">Belongs to the YkuD family.</text>
</comment>
<protein>
    <submittedName>
        <fullName evidence="9">L,D-transpeptidase catalytic domain</fullName>
    </submittedName>
</protein>
<proteinExistence type="inferred from homology"/>
<dbReference type="GO" id="GO:0008360">
    <property type="term" value="P:regulation of cell shape"/>
    <property type="evidence" value="ECO:0007669"/>
    <property type="project" value="UniProtKB-UniRule"/>
</dbReference>
<dbReference type="CDD" id="cd16913">
    <property type="entry name" value="YkuD_like"/>
    <property type="match status" value="1"/>
</dbReference>
<dbReference type="Proteomes" id="UP000184510">
    <property type="component" value="Unassembled WGS sequence"/>
</dbReference>
<evidence type="ECO:0000313" key="10">
    <source>
        <dbReference type="Proteomes" id="UP000184510"/>
    </source>
</evidence>
<keyword evidence="4 7" id="KW-0133">Cell shape</keyword>
<feature type="active site" description="Proton donor/acceptor" evidence="7">
    <location>
        <position position="162"/>
    </location>
</feature>
<sequence>MNDFCVFFTKNTLQPIAGNISYVVRMKKYLLIVSGIAAALLSSCTNMSSGSYHSYDLPAKKPSNPSNVRVKVSTSNQMVYVMEGQTPLLVMPVSVGTAKTPTPKGNFRIFKKDHYHRANSHGYAYNGNQSVKTYIYKKPAGWKFKGTPMPYWCEFKQHYGFHTGWMKHAPCTHGCIRMHENVAPKFYSLVRVGTPVNIATSQPEDATLGRNVPRPPDAGPLKDYPNDFYLGKGYFTKHKTPTYN</sequence>
<accession>A0A1M6MG52</accession>
<evidence type="ECO:0000256" key="1">
    <source>
        <dbReference type="ARBA" id="ARBA00004752"/>
    </source>
</evidence>
<keyword evidence="3" id="KW-0808">Transferase</keyword>
<dbReference type="Pfam" id="PF03734">
    <property type="entry name" value="YkuD"/>
    <property type="match status" value="1"/>
</dbReference>
<organism evidence="9 10">
    <name type="scientific">Rubritalea squalenifaciens DSM 18772</name>
    <dbReference type="NCBI Taxonomy" id="1123071"/>
    <lineage>
        <taxon>Bacteria</taxon>
        <taxon>Pseudomonadati</taxon>
        <taxon>Verrucomicrobiota</taxon>
        <taxon>Verrucomicrobiia</taxon>
        <taxon>Verrucomicrobiales</taxon>
        <taxon>Rubritaleaceae</taxon>
        <taxon>Rubritalea</taxon>
    </lineage>
</organism>
<dbReference type="GO" id="GO:0018104">
    <property type="term" value="P:peptidoglycan-protein cross-linking"/>
    <property type="evidence" value="ECO:0007669"/>
    <property type="project" value="TreeGrafter"/>
</dbReference>
<evidence type="ECO:0000313" key="9">
    <source>
        <dbReference type="EMBL" id="SHJ82417.1"/>
    </source>
</evidence>
<gene>
    <name evidence="9" type="ORF">SAMN02745181_2721</name>
</gene>
<dbReference type="InterPro" id="IPR005490">
    <property type="entry name" value="LD_TPept_cat_dom"/>
</dbReference>
<dbReference type="InterPro" id="IPR038063">
    <property type="entry name" value="Transpep_catalytic_dom"/>
</dbReference>
<evidence type="ECO:0000256" key="6">
    <source>
        <dbReference type="ARBA" id="ARBA00023316"/>
    </source>
</evidence>
<keyword evidence="6 7" id="KW-0961">Cell wall biogenesis/degradation</keyword>
<dbReference type="InterPro" id="IPR050979">
    <property type="entry name" value="LD-transpeptidase"/>
</dbReference>
<feature type="active site" description="Nucleophile" evidence="7">
    <location>
        <position position="175"/>
    </location>
</feature>
<dbReference type="EMBL" id="FQYR01000004">
    <property type="protein sequence ID" value="SHJ82417.1"/>
    <property type="molecule type" value="Genomic_DNA"/>
</dbReference>
<dbReference type="InParanoid" id="A0A1M6MG52"/>